<feature type="transmembrane region" description="Helical" evidence="1">
    <location>
        <begin position="129"/>
        <end position="147"/>
    </location>
</feature>
<evidence type="ECO:0000256" key="1">
    <source>
        <dbReference type="SAM" id="Phobius"/>
    </source>
</evidence>
<dbReference type="SUPFAM" id="SSF103481">
    <property type="entry name" value="Multidrug resistance efflux transporter EmrE"/>
    <property type="match status" value="1"/>
</dbReference>
<reference evidence="2 3" key="1">
    <citation type="submission" date="2020-04" db="EMBL/GenBank/DDBJ databases">
        <authorList>
            <person name="Yao Y."/>
            <person name="He Z."/>
        </authorList>
    </citation>
    <scope>NUCLEOTIDE SEQUENCE [LARGE SCALE GENOMIC DNA]</scope>
    <source>
        <strain evidence="2 3">CY-1</strain>
    </source>
</reference>
<feature type="transmembrane region" description="Helical" evidence="1">
    <location>
        <begin position="247"/>
        <end position="264"/>
    </location>
</feature>
<dbReference type="RefSeq" id="WP_168757455.1">
    <property type="nucleotide sequence ID" value="NZ_CP051487.1"/>
</dbReference>
<dbReference type="KEGG" id="pum:HGP31_08385"/>
<keyword evidence="1" id="KW-0472">Membrane</keyword>
<dbReference type="EMBL" id="CP051487">
    <property type="protein sequence ID" value="QJC78326.1"/>
    <property type="molecule type" value="Genomic_DNA"/>
</dbReference>
<proteinExistence type="predicted"/>
<feature type="transmembrane region" description="Helical" evidence="1">
    <location>
        <begin position="73"/>
        <end position="95"/>
    </location>
</feature>
<evidence type="ECO:0008006" key="4">
    <source>
        <dbReference type="Google" id="ProtNLM"/>
    </source>
</evidence>
<feature type="transmembrane region" description="Helical" evidence="1">
    <location>
        <begin position="153"/>
        <end position="171"/>
    </location>
</feature>
<keyword evidence="1" id="KW-0812">Transmembrane</keyword>
<organism evidence="2 3">
    <name type="scientific">Pseudomonas umsongensis</name>
    <dbReference type="NCBI Taxonomy" id="198618"/>
    <lineage>
        <taxon>Bacteria</taxon>
        <taxon>Pseudomonadati</taxon>
        <taxon>Pseudomonadota</taxon>
        <taxon>Gammaproteobacteria</taxon>
        <taxon>Pseudomonadales</taxon>
        <taxon>Pseudomonadaceae</taxon>
        <taxon>Pseudomonas</taxon>
    </lineage>
</organism>
<dbReference type="Proteomes" id="UP000501367">
    <property type="component" value="Chromosome"/>
</dbReference>
<evidence type="ECO:0000313" key="2">
    <source>
        <dbReference type="EMBL" id="QJC78326.1"/>
    </source>
</evidence>
<dbReference type="InterPro" id="IPR037185">
    <property type="entry name" value="EmrE-like"/>
</dbReference>
<feature type="transmembrane region" description="Helical" evidence="1">
    <location>
        <begin position="183"/>
        <end position="201"/>
    </location>
</feature>
<sequence length="305" mass="33568">MLPSSKQRYFFIGSLSGVLANVLLGFSSVFWKYIGSLSAVELVAYRVYLSLLTVFLILCACKGVGRFFAQLNIRLLFVHALAALLLAVNWGVFIWASIHGRVLESSFGYLVAPIISIAAGVVLYKEPVTICKVVAVVIMVISVLWLLVLNDELVVKVYLTIGMSWGGYSCLKKMTSLNVFNGLFLESSVLAFFYTLILLYSDLSMAIPEDFGLERTILVFSCGVVSIVPLALFSLSAKRLTMTSMGLLQFVLPVTQFFVAAVIYKQEFSTAVLCVLLVVISGLALVVLEPFVKNRFSRKRGQYGA</sequence>
<feature type="transmembrane region" description="Helical" evidence="1">
    <location>
        <begin position="216"/>
        <end position="235"/>
    </location>
</feature>
<protein>
    <recommendedName>
        <fullName evidence="4">Chloramphenicol-sensitive protein RarD</fullName>
    </recommendedName>
</protein>
<feature type="transmembrane region" description="Helical" evidence="1">
    <location>
        <begin position="43"/>
        <end position="61"/>
    </location>
</feature>
<keyword evidence="1" id="KW-1133">Transmembrane helix</keyword>
<name>A0AAE7DDI4_9PSED</name>
<evidence type="ECO:0000313" key="3">
    <source>
        <dbReference type="Proteomes" id="UP000501367"/>
    </source>
</evidence>
<gene>
    <name evidence="2" type="ORF">HGP31_08385</name>
</gene>
<feature type="transmembrane region" description="Helical" evidence="1">
    <location>
        <begin position="9"/>
        <end position="31"/>
    </location>
</feature>
<feature type="transmembrane region" description="Helical" evidence="1">
    <location>
        <begin position="107"/>
        <end position="124"/>
    </location>
</feature>
<dbReference type="GeneID" id="72193590"/>
<feature type="transmembrane region" description="Helical" evidence="1">
    <location>
        <begin position="270"/>
        <end position="292"/>
    </location>
</feature>
<dbReference type="AlphaFoldDB" id="A0AAE7DDI4"/>
<accession>A0AAE7DDI4</accession>